<dbReference type="InterPro" id="IPR002925">
    <property type="entry name" value="Dienelactn_hydro"/>
</dbReference>
<dbReference type="InterPro" id="IPR050955">
    <property type="entry name" value="Plant_Biomass_Hydrol_Est"/>
</dbReference>
<evidence type="ECO:0000259" key="3">
    <source>
        <dbReference type="Pfam" id="PF01738"/>
    </source>
</evidence>
<dbReference type="Gene3D" id="2.60.40.1190">
    <property type="match status" value="1"/>
</dbReference>
<feature type="domain" description="Dienelactone hydrolase" evidence="3">
    <location>
        <begin position="523"/>
        <end position="623"/>
    </location>
</feature>
<sequence length="743" mass="81734">MNSRLPATWFLRTCLCLLLPGSVALAQQNPLHITEIPRPAPGKALPRVAWVAENDRSWQEGKPTFTLNDEKIATSARGWLATTNEHLLLHVVVHDENHYCDVQDNDIWNGDGLQIGFDVRGDSTGTGRKDRGGVQGPDDAAIAFALGKKGPQAWVHGASRDEQQGELKNAVRIVRNDKRRTTTYDITLPWRWFASAPGVYPYFRCAVQVNDMDAGNPKTTYKLLYGDGAGGNLRTFLFKKLAYAPPPADYNGLVVAASEAWQPGDLAEVRYAVATRTPAVLTARMSGAGQTHPVPGDGQLRVFAVKAAPASPTGYDWLTLHTGGPADSVQIKNPDVIVSRLTARLDSLLPASPHPLFSRHLKSVKSLVMNEWAALQLYKAEHLPGARETLRFVEHLADGFAGDAGRWDAYLDGRRSLFFAYMSGHDRHLSYYMFTLPDGWAPEKKYPLLVELHGSGNPNPLSGPASQLGNGSGPGYKIPKTDFQLDRTGYHLYPFGRGNTGYLDIGEIDVMEALGDVHRNFAVDEDRRYLFGFSMGGGGTWNIGARTPDQWAAIAIFAGVYRDAPGKKVAANLKNTPVWMWCGDKDFLYPHMQRLEKEMKECGLAPVVTYQPDIGHSFDGEAQRKALKWLQGHVRRRPDTISFVADTEEHPGVWGIRLVKDYRQGLPSFTCTIAGNRVTISSTNATALEVNLGEKGLGLRGDAVVVWNGKEVYSGAVALLSLSEKGAVKRERPAYWFDGVAME</sequence>
<reference evidence="4" key="1">
    <citation type="submission" date="2020-02" db="EMBL/GenBank/DDBJ databases">
        <authorList>
            <person name="Meier V. D."/>
        </authorList>
    </citation>
    <scope>NUCLEOTIDE SEQUENCE</scope>
    <source>
        <strain evidence="4">AVDCRST_MAG56</strain>
    </source>
</reference>
<dbReference type="GO" id="GO:0016787">
    <property type="term" value="F:hydrolase activity"/>
    <property type="evidence" value="ECO:0007669"/>
    <property type="project" value="InterPro"/>
</dbReference>
<protein>
    <recommendedName>
        <fullName evidence="3">Dienelactone hydrolase domain-containing protein</fullName>
    </recommendedName>
</protein>
<accession>A0A6J4KDT9</accession>
<feature type="chain" id="PRO_5026800055" description="Dienelactone hydrolase domain-containing protein" evidence="2">
    <location>
        <begin position="27"/>
        <end position="743"/>
    </location>
</feature>
<dbReference type="Pfam" id="PF01738">
    <property type="entry name" value="DLH"/>
    <property type="match status" value="1"/>
</dbReference>
<dbReference type="AlphaFoldDB" id="A0A6J4KDT9"/>
<gene>
    <name evidence="4" type="ORF">AVDCRST_MAG56-5655</name>
</gene>
<dbReference type="Gene3D" id="3.40.50.1820">
    <property type="entry name" value="alpha/beta hydrolase"/>
    <property type="match status" value="1"/>
</dbReference>
<dbReference type="InterPro" id="IPR029058">
    <property type="entry name" value="AB_hydrolase_fold"/>
</dbReference>
<dbReference type="SUPFAM" id="SSF53474">
    <property type="entry name" value="alpha/beta-Hydrolases"/>
    <property type="match status" value="1"/>
</dbReference>
<dbReference type="PANTHER" id="PTHR43037">
    <property type="entry name" value="UNNAMED PRODUCT-RELATED"/>
    <property type="match status" value="1"/>
</dbReference>
<proteinExistence type="predicted"/>
<evidence type="ECO:0000256" key="2">
    <source>
        <dbReference type="SAM" id="SignalP"/>
    </source>
</evidence>
<dbReference type="SUPFAM" id="SSF49344">
    <property type="entry name" value="CBD9-like"/>
    <property type="match status" value="1"/>
</dbReference>
<evidence type="ECO:0000313" key="4">
    <source>
        <dbReference type="EMBL" id="CAA9302929.1"/>
    </source>
</evidence>
<name>A0A6J4KDT9_9SPHI</name>
<keyword evidence="1 2" id="KW-0732">Signal</keyword>
<feature type="signal peptide" evidence="2">
    <location>
        <begin position="1"/>
        <end position="26"/>
    </location>
</feature>
<dbReference type="PANTHER" id="PTHR43037:SF1">
    <property type="entry name" value="BLL1128 PROTEIN"/>
    <property type="match status" value="1"/>
</dbReference>
<dbReference type="EMBL" id="CADCTQ010000462">
    <property type="protein sequence ID" value="CAA9302929.1"/>
    <property type="molecule type" value="Genomic_DNA"/>
</dbReference>
<organism evidence="4">
    <name type="scientific">uncultured Cytophagales bacterium</name>
    <dbReference type="NCBI Taxonomy" id="158755"/>
    <lineage>
        <taxon>Bacteria</taxon>
        <taxon>Pseudomonadati</taxon>
        <taxon>Bacteroidota</taxon>
        <taxon>Sphingobacteriia</taxon>
        <taxon>Sphingobacteriales</taxon>
        <taxon>environmental samples</taxon>
    </lineage>
</organism>
<evidence type="ECO:0000256" key="1">
    <source>
        <dbReference type="ARBA" id="ARBA00022729"/>
    </source>
</evidence>